<dbReference type="Pfam" id="PF02535">
    <property type="entry name" value="Zip"/>
    <property type="match status" value="1"/>
</dbReference>
<proteinExistence type="predicted"/>
<name>A0A167J5R4_9HYPO</name>
<gene>
    <name evidence="7" type="ORF">BBO_01454</name>
</gene>
<accession>A0A167J5R4</accession>
<feature type="transmembrane region" description="Helical" evidence="6">
    <location>
        <begin position="445"/>
        <end position="468"/>
    </location>
</feature>
<dbReference type="GO" id="GO:0016020">
    <property type="term" value="C:membrane"/>
    <property type="evidence" value="ECO:0007669"/>
    <property type="project" value="UniProtKB-SubCell"/>
</dbReference>
<keyword evidence="8" id="KW-1185">Reference proteome</keyword>
<evidence type="ECO:0000256" key="5">
    <source>
        <dbReference type="SAM" id="MobiDB-lite"/>
    </source>
</evidence>
<feature type="transmembrane region" description="Helical" evidence="6">
    <location>
        <begin position="53"/>
        <end position="72"/>
    </location>
</feature>
<sequence length="536" mass="58420">MTATASLDNDVRGWILSFISGIACVFGASVVCVDLLIRKLPGKSNFRIQESNVFLACSLSLSFGVMMFSSLYSMLPEAKGYLKSVHWGDRPAGLLIMGCFIAGFIGIQAVSRFLHQHMPSHVVDCDHTHKDSSPLNDEDGHQPHGHSHAHLGEPYNSASPALPHSRRSRLPSPFAQANHHTHTANGLAIDHASETTPLLPTSKPAAASFRGRGRARTEDVDVPRRPSMLEVQKRVMSFVRDTKTSCDEEGSCYGYSDPCGQECFKHISYRAVKLSRSQTRLRSTMSATHPPHLSTNLDHDLDYADSLVSPMYRTSRATSRDAMLRPPVESVHEDDEGQQSNADAHDHVSEAGHNHASCAASHADDVEAQQHHHHVPTNAFLAIGLQTSIAITLHKLPEGFITYATNHANPQLGFNVFMALFVHNITEGFTMCLPLYMALGSRWKAMAWSALLGGLSQPFGAGIAALWFKLASRTSMQPNAVAYGCLFAATSGIMVSVALQLFVEGLSLNHNRNLCMFFGFLGMAILGLSNALFAAH</sequence>
<keyword evidence="4 6" id="KW-0472">Membrane</keyword>
<feature type="transmembrane region" description="Helical" evidence="6">
    <location>
        <begin position="92"/>
        <end position="110"/>
    </location>
</feature>
<protein>
    <submittedName>
        <fullName evidence="7">Zinc/iron permease</fullName>
    </submittedName>
</protein>
<comment type="caution">
    <text evidence="7">The sequence shown here is derived from an EMBL/GenBank/DDBJ whole genome shotgun (WGS) entry which is preliminary data.</text>
</comment>
<evidence type="ECO:0000256" key="1">
    <source>
        <dbReference type="ARBA" id="ARBA00004141"/>
    </source>
</evidence>
<reference evidence="7 8" key="1">
    <citation type="journal article" date="2016" name="Genome Biol. Evol.">
        <title>Divergent and convergent evolution of fungal pathogenicity.</title>
        <authorList>
            <person name="Shang Y."/>
            <person name="Xiao G."/>
            <person name="Zheng P."/>
            <person name="Cen K."/>
            <person name="Zhan S."/>
            <person name="Wang C."/>
        </authorList>
    </citation>
    <scope>NUCLEOTIDE SEQUENCE [LARGE SCALE GENOMIC DNA]</scope>
    <source>
        <strain evidence="7 8">RCEF 3172</strain>
    </source>
</reference>
<dbReference type="Proteomes" id="UP000076863">
    <property type="component" value="Unassembled WGS sequence"/>
</dbReference>
<evidence type="ECO:0000256" key="3">
    <source>
        <dbReference type="ARBA" id="ARBA00022989"/>
    </source>
</evidence>
<comment type="subcellular location">
    <subcellularLocation>
        <location evidence="1">Membrane</location>
        <topology evidence="1">Multi-pass membrane protein</topology>
    </subcellularLocation>
</comment>
<evidence type="ECO:0000256" key="4">
    <source>
        <dbReference type="ARBA" id="ARBA00023136"/>
    </source>
</evidence>
<evidence type="ECO:0000313" key="7">
    <source>
        <dbReference type="EMBL" id="OAA49819.1"/>
    </source>
</evidence>
<feature type="region of interest" description="Disordered" evidence="5">
    <location>
        <begin position="125"/>
        <end position="178"/>
    </location>
</feature>
<dbReference type="OrthoDB" id="262547at2759"/>
<feature type="transmembrane region" description="Helical" evidence="6">
    <location>
        <begin position="480"/>
        <end position="502"/>
    </location>
</feature>
<feature type="region of interest" description="Disordered" evidence="5">
    <location>
        <begin position="315"/>
        <end position="371"/>
    </location>
</feature>
<dbReference type="GO" id="GO:0005385">
    <property type="term" value="F:zinc ion transmembrane transporter activity"/>
    <property type="evidence" value="ECO:0007669"/>
    <property type="project" value="TreeGrafter"/>
</dbReference>
<keyword evidence="2 6" id="KW-0812">Transmembrane</keyword>
<feature type="transmembrane region" description="Helical" evidence="6">
    <location>
        <begin position="14"/>
        <end position="37"/>
    </location>
</feature>
<feature type="transmembrane region" description="Helical" evidence="6">
    <location>
        <begin position="514"/>
        <end position="535"/>
    </location>
</feature>
<feature type="compositionally biased region" description="Basic and acidic residues" evidence="5">
    <location>
        <begin position="125"/>
        <end position="142"/>
    </location>
</feature>
<feature type="region of interest" description="Disordered" evidence="5">
    <location>
        <begin position="195"/>
        <end position="221"/>
    </location>
</feature>
<dbReference type="EMBL" id="AZHA01000003">
    <property type="protein sequence ID" value="OAA49819.1"/>
    <property type="molecule type" value="Genomic_DNA"/>
</dbReference>
<dbReference type="PANTHER" id="PTHR11040">
    <property type="entry name" value="ZINC/IRON TRANSPORTER"/>
    <property type="match status" value="1"/>
</dbReference>
<keyword evidence="3 6" id="KW-1133">Transmembrane helix</keyword>
<dbReference type="PANTHER" id="PTHR11040:SF210">
    <property type="entry name" value="ZINC-REGULATED TRANSPORTER 3"/>
    <property type="match status" value="1"/>
</dbReference>
<organism evidence="7 8">
    <name type="scientific">Beauveria brongniartii RCEF 3172</name>
    <dbReference type="NCBI Taxonomy" id="1081107"/>
    <lineage>
        <taxon>Eukaryota</taxon>
        <taxon>Fungi</taxon>
        <taxon>Dikarya</taxon>
        <taxon>Ascomycota</taxon>
        <taxon>Pezizomycotina</taxon>
        <taxon>Sordariomycetes</taxon>
        <taxon>Hypocreomycetidae</taxon>
        <taxon>Hypocreales</taxon>
        <taxon>Cordycipitaceae</taxon>
        <taxon>Beauveria</taxon>
        <taxon>Beauveria brongniartii</taxon>
    </lineage>
</organism>
<evidence type="ECO:0000256" key="6">
    <source>
        <dbReference type="SAM" id="Phobius"/>
    </source>
</evidence>
<dbReference type="InterPro" id="IPR003689">
    <property type="entry name" value="ZIP"/>
</dbReference>
<feature type="compositionally biased region" description="Basic and acidic residues" evidence="5">
    <location>
        <begin position="343"/>
        <end position="353"/>
    </location>
</feature>
<feature type="transmembrane region" description="Helical" evidence="6">
    <location>
        <begin position="416"/>
        <end position="439"/>
    </location>
</feature>
<dbReference type="AlphaFoldDB" id="A0A167J5R4"/>
<evidence type="ECO:0000313" key="8">
    <source>
        <dbReference type="Proteomes" id="UP000076863"/>
    </source>
</evidence>
<evidence type="ECO:0000256" key="2">
    <source>
        <dbReference type="ARBA" id="ARBA00022692"/>
    </source>
</evidence>